<accession>A0A1H5KWB1</accession>
<dbReference type="SUPFAM" id="SSF53474">
    <property type="entry name" value="alpha/beta-Hydrolases"/>
    <property type="match status" value="1"/>
</dbReference>
<evidence type="ECO:0000313" key="3">
    <source>
        <dbReference type="Proteomes" id="UP000199220"/>
    </source>
</evidence>
<protein>
    <submittedName>
        <fullName evidence="2">Carboxymethylenebutenolidase</fullName>
    </submittedName>
</protein>
<dbReference type="Proteomes" id="UP000199220">
    <property type="component" value="Unassembled WGS sequence"/>
</dbReference>
<dbReference type="PANTHER" id="PTHR46623">
    <property type="entry name" value="CARBOXYMETHYLENEBUTENOLIDASE-RELATED"/>
    <property type="match status" value="1"/>
</dbReference>
<dbReference type="GO" id="GO:0016787">
    <property type="term" value="F:hydrolase activity"/>
    <property type="evidence" value="ECO:0007669"/>
    <property type="project" value="InterPro"/>
</dbReference>
<dbReference type="EMBL" id="FNTX01000002">
    <property type="protein sequence ID" value="SEE69043.1"/>
    <property type="molecule type" value="Genomic_DNA"/>
</dbReference>
<dbReference type="AlphaFoldDB" id="A0A1H5KWB1"/>
<dbReference type="InterPro" id="IPR002925">
    <property type="entry name" value="Dienelactn_hydro"/>
</dbReference>
<organism evidence="2 3">
    <name type="scientific">Ruania alba</name>
    <dbReference type="NCBI Taxonomy" id="648782"/>
    <lineage>
        <taxon>Bacteria</taxon>
        <taxon>Bacillati</taxon>
        <taxon>Actinomycetota</taxon>
        <taxon>Actinomycetes</taxon>
        <taxon>Micrococcales</taxon>
        <taxon>Ruaniaceae</taxon>
        <taxon>Ruania</taxon>
    </lineage>
</organism>
<evidence type="ECO:0000313" key="2">
    <source>
        <dbReference type="EMBL" id="SEE69043.1"/>
    </source>
</evidence>
<name>A0A1H5KWB1_9MICO</name>
<dbReference type="RefSeq" id="WP_245708835.1">
    <property type="nucleotide sequence ID" value="NZ_FNTX01000002.1"/>
</dbReference>
<reference evidence="3" key="1">
    <citation type="submission" date="2016-10" db="EMBL/GenBank/DDBJ databases">
        <authorList>
            <person name="Varghese N."/>
            <person name="Submissions S."/>
        </authorList>
    </citation>
    <scope>NUCLEOTIDE SEQUENCE [LARGE SCALE GENOMIC DNA]</scope>
    <source>
        <strain evidence="3">DSM 21368</strain>
    </source>
</reference>
<sequence>MSATHADIVTVPTDAGDMPVHRWLPPGGTGSGVLVLQEIFGVSTYIRARSADLAEAGYVVYAPELYHRIPDASVDEDDVDRGIELAGQLPWEHALTDARTALEALHAAQERTGGLALLGFCYGGGLAFNLAAQVPPDALVSYYGSALPGLLALAPEVTMPSLHHFGTADTFVPAEQIETIRQAVTAANSSAEFVTYDGAGHAFDNPSPLFHHEQASAEAWQRTLAFLAAHLG</sequence>
<dbReference type="Pfam" id="PF01738">
    <property type="entry name" value="DLH"/>
    <property type="match status" value="1"/>
</dbReference>
<gene>
    <name evidence="2" type="ORF">SAMN04488554_2482</name>
</gene>
<keyword evidence="3" id="KW-1185">Reference proteome</keyword>
<dbReference type="InterPro" id="IPR029058">
    <property type="entry name" value="AB_hydrolase_fold"/>
</dbReference>
<evidence type="ECO:0000259" key="1">
    <source>
        <dbReference type="Pfam" id="PF01738"/>
    </source>
</evidence>
<proteinExistence type="predicted"/>
<dbReference type="PANTHER" id="PTHR46623:SF6">
    <property type="entry name" value="ALPHA_BETA-HYDROLASES SUPERFAMILY PROTEIN"/>
    <property type="match status" value="1"/>
</dbReference>
<dbReference type="STRING" id="648782.SAMN04488554_2482"/>
<dbReference type="Gene3D" id="3.40.50.1820">
    <property type="entry name" value="alpha/beta hydrolase"/>
    <property type="match status" value="1"/>
</dbReference>
<dbReference type="InterPro" id="IPR051049">
    <property type="entry name" value="Dienelactone_hydrolase-like"/>
</dbReference>
<feature type="domain" description="Dienelactone hydrolase" evidence="1">
    <location>
        <begin position="30"/>
        <end position="230"/>
    </location>
</feature>